<sequence length="62" mass="6296">MGKTGTGNGNGGRGKEPDRLVYYGLMAAGVALVALVLAAPSAVFVAIGLGLVCYLLCRWLIG</sequence>
<accession>A0A938WNV9</accession>
<protein>
    <submittedName>
        <fullName evidence="2">Uncharacterized protein</fullName>
    </submittedName>
</protein>
<evidence type="ECO:0000313" key="3">
    <source>
        <dbReference type="Proteomes" id="UP000764045"/>
    </source>
</evidence>
<feature type="transmembrane region" description="Helical" evidence="1">
    <location>
        <begin position="20"/>
        <end position="37"/>
    </location>
</feature>
<feature type="transmembrane region" description="Helical" evidence="1">
    <location>
        <begin position="43"/>
        <end position="61"/>
    </location>
</feature>
<evidence type="ECO:0000313" key="2">
    <source>
        <dbReference type="EMBL" id="MBM6662482.1"/>
    </source>
</evidence>
<dbReference type="Proteomes" id="UP000764045">
    <property type="component" value="Unassembled WGS sequence"/>
</dbReference>
<dbReference type="EMBL" id="JACJJL010000022">
    <property type="protein sequence ID" value="MBM6662482.1"/>
    <property type="molecule type" value="Genomic_DNA"/>
</dbReference>
<keyword evidence="3" id="KW-1185">Reference proteome</keyword>
<keyword evidence="1" id="KW-0472">Membrane</keyword>
<keyword evidence="1" id="KW-0812">Transmembrane</keyword>
<reference evidence="2 3" key="1">
    <citation type="journal article" date="2021" name="Sci. Rep.">
        <title>The distribution of antibiotic resistance genes in chicken gut microbiota commensals.</title>
        <authorList>
            <person name="Juricova H."/>
            <person name="Matiasovicova J."/>
            <person name="Kubasova T."/>
            <person name="Cejkova D."/>
            <person name="Rychlik I."/>
        </authorList>
    </citation>
    <scope>NUCLEOTIDE SEQUENCE [LARGE SCALE GENOMIC DNA]</scope>
    <source>
        <strain evidence="2 3">An819</strain>
    </source>
</reference>
<evidence type="ECO:0000256" key="1">
    <source>
        <dbReference type="SAM" id="Phobius"/>
    </source>
</evidence>
<organism evidence="2 3">
    <name type="scientific">Marseilla massiliensis</name>
    <dbReference type="NCBI Taxonomy" id="1841864"/>
    <lineage>
        <taxon>Bacteria</taxon>
        <taxon>Pseudomonadati</taxon>
        <taxon>Bacteroidota</taxon>
        <taxon>Bacteroidia</taxon>
        <taxon>Bacteroidales</taxon>
        <taxon>Prevotellaceae</taxon>
        <taxon>Marseilla</taxon>
    </lineage>
</organism>
<comment type="caution">
    <text evidence="2">The sequence shown here is derived from an EMBL/GenBank/DDBJ whole genome shotgun (WGS) entry which is preliminary data.</text>
</comment>
<gene>
    <name evidence="2" type="ORF">H6B30_12095</name>
</gene>
<keyword evidence="1" id="KW-1133">Transmembrane helix</keyword>
<name>A0A938WNV9_9BACT</name>
<dbReference type="RefSeq" id="WP_205110916.1">
    <property type="nucleotide sequence ID" value="NZ_JACJJL010000022.1"/>
</dbReference>
<proteinExistence type="predicted"/>
<dbReference type="AlphaFoldDB" id="A0A938WNV9"/>